<protein>
    <submittedName>
        <fullName evidence="1">Uncharacterized protein</fullName>
    </submittedName>
</protein>
<name>A0ABV6KRT3_9BACI</name>
<proteinExistence type="predicted"/>
<reference evidence="1 2" key="1">
    <citation type="submission" date="2024-09" db="EMBL/GenBank/DDBJ databases">
        <authorList>
            <person name="Sun Q."/>
            <person name="Mori K."/>
        </authorList>
    </citation>
    <scope>NUCLEOTIDE SEQUENCE [LARGE SCALE GENOMIC DNA]</scope>
    <source>
        <strain evidence="1 2">CGMCC 1.9126</strain>
    </source>
</reference>
<keyword evidence="2" id="KW-1185">Reference proteome</keyword>
<organism evidence="1 2">
    <name type="scientific">Robertmurraya beringensis</name>
    <dbReference type="NCBI Taxonomy" id="641660"/>
    <lineage>
        <taxon>Bacteria</taxon>
        <taxon>Bacillati</taxon>
        <taxon>Bacillota</taxon>
        <taxon>Bacilli</taxon>
        <taxon>Bacillales</taxon>
        <taxon>Bacillaceae</taxon>
        <taxon>Robertmurraya</taxon>
    </lineage>
</organism>
<dbReference type="EMBL" id="JBHLUU010000083">
    <property type="protein sequence ID" value="MFC0476031.1"/>
    <property type="molecule type" value="Genomic_DNA"/>
</dbReference>
<comment type="caution">
    <text evidence="1">The sequence shown here is derived from an EMBL/GenBank/DDBJ whole genome shotgun (WGS) entry which is preliminary data.</text>
</comment>
<dbReference type="RefSeq" id="WP_160548294.1">
    <property type="nucleotide sequence ID" value="NZ_JBHLUU010000083.1"/>
</dbReference>
<gene>
    <name evidence="1" type="ORF">ACFFHF_12365</name>
</gene>
<accession>A0ABV6KRT3</accession>
<dbReference type="Proteomes" id="UP001589738">
    <property type="component" value="Unassembled WGS sequence"/>
</dbReference>
<evidence type="ECO:0000313" key="2">
    <source>
        <dbReference type="Proteomes" id="UP001589738"/>
    </source>
</evidence>
<sequence length="65" mass="7233">MDANKKWLSIPKEMRNSLLGNVWCGNCSDVTTITAFIVEESNFGIVLKGKCKNCGKNVARVIEEE</sequence>
<evidence type="ECO:0000313" key="1">
    <source>
        <dbReference type="EMBL" id="MFC0476031.1"/>
    </source>
</evidence>